<dbReference type="OrthoDB" id="4062651at2759"/>
<feature type="non-terminal residue" evidence="1">
    <location>
        <position position="155"/>
    </location>
</feature>
<dbReference type="EMBL" id="OC872944">
    <property type="protein sequence ID" value="CAD7636074.1"/>
    <property type="molecule type" value="Genomic_DNA"/>
</dbReference>
<gene>
    <name evidence="1" type="ORF">OSB1V03_LOCUS16463</name>
</gene>
<reference evidence="1" key="1">
    <citation type="submission" date="2020-11" db="EMBL/GenBank/DDBJ databases">
        <authorList>
            <person name="Tran Van P."/>
        </authorList>
    </citation>
    <scope>NUCLEOTIDE SEQUENCE</scope>
</reference>
<keyword evidence="2" id="KW-1185">Reference proteome</keyword>
<evidence type="ECO:0000313" key="2">
    <source>
        <dbReference type="Proteomes" id="UP000759131"/>
    </source>
</evidence>
<dbReference type="AlphaFoldDB" id="A0A7R9Q940"/>
<dbReference type="Proteomes" id="UP000759131">
    <property type="component" value="Unassembled WGS sequence"/>
</dbReference>
<evidence type="ECO:0000313" key="1">
    <source>
        <dbReference type="EMBL" id="CAD7636074.1"/>
    </source>
</evidence>
<sequence>TTEYNHLIDVYSLELIGAKIFGFDSDDIRDGVFEFDFNSIINFNLRLKLVQMYTLLVSMSVSIYTENCEEIKDIWKQRPECEILVKLSYRGIIFGQIANLINSGTKMCRIDTSCIINGQNRQMIRDGRVLPNFQITRLLLIALTKGDSHNDWSIT</sequence>
<feature type="non-terminal residue" evidence="1">
    <location>
        <position position="1"/>
    </location>
</feature>
<name>A0A7R9Q940_9ACAR</name>
<dbReference type="EMBL" id="CAJPIZ010018369">
    <property type="protein sequence ID" value="CAG2116504.1"/>
    <property type="molecule type" value="Genomic_DNA"/>
</dbReference>
<proteinExistence type="predicted"/>
<accession>A0A7R9Q940</accession>
<protein>
    <submittedName>
        <fullName evidence="1">Uncharacterized protein</fullName>
    </submittedName>
</protein>
<organism evidence="1">
    <name type="scientific">Medioppia subpectinata</name>
    <dbReference type="NCBI Taxonomy" id="1979941"/>
    <lineage>
        <taxon>Eukaryota</taxon>
        <taxon>Metazoa</taxon>
        <taxon>Ecdysozoa</taxon>
        <taxon>Arthropoda</taxon>
        <taxon>Chelicerata</taxon>
        <taxon>Arachnida</taxon>
        <taxon>Acari</taxon>
        <taxon>Acariformes</taxon>
        <taxon>Sarcoptiformes</taxon>
        <taxon>Oribatida</taxon>
        <taxon>Brachypylina</taxon>
        <taxon>Oppioidea</taxon>
        <taxon>Oppiidae</taxon>
        <taxon>Medioppia</taxon>
    </lineage>
</organism>